<feature type="region of interest" description="Disordered" evidence="1">
    <location>
        <begin position="315"/>
        <end position="342"/>
    </location>
</feature>
<gene>
    <name evidence="3" type="ORF">D9757_002556</name>
</gene>
<feature type="transmembrane region" description="Helical" evidence="2">
    <location>
        <begin position="238"/>
        <end position="261"/>
    </location>
</feature>
<protein>
    <submittedName>
        <fullName evidence="3">Uncharacterized protein</fullName>
    </submittedName>
</protein>
<comment type="caution">
    <text evidence="3">The sequence shown here is derived from an EMBL/GenBank/DDBJ whole genome shotgun (WGS) entry which is preliminary data.</text>
</comment>
<dbReference type="EMBL" id="JAACJN010000009">
    <property type="protein sequence ID" value="KAF5391704.1"/>
    <property type="molecule type" value="Genomic_DNA"/>
</dbReference>
<proteinExistence type="predicted"/>
<evidence type="ECO:0000313" key="4">
    <source>
        <dbReference type="Proteomes" id="UP000518752"/>
    </source>
</evidence>
<dbReference type="AlphaFoldDB" id="A0A8H5MF98"/>
<keyword evidence="4" id="KW-1185">Reference proteome</keyword>
<evidence type="ECO:0000256" key="2">
    <source>
        <dbReference type="SAM" id="Phobius"/>
    </source>
</evidence>
<feature type="transmembrane region" description="Helical" evidence="2">
    <location>
        <begin position="128"/>
        <end position="149"/>
    </location>
</feature>
<dbReference type="Proteomes" id="UP000518752">
    <property type="component" value="Unassembled WGS sequence"/>
</dbReference>
<feature type="transmembrane region" description="Helical" evidence="2">
    <location>
        <begin position="169"/>
        <end position="194"/>
    </location>
</feature>
<feature type="compositionally biased region" description="Basic and acidic residues" evidence="1">
    <location>
        <begin position="315"/>
        <end position="328"/>
    </location>
</feature>
<name>A0A8H5MF98_9AGAR</name>
<sequence length="342" mass="37109">MPMIVTLDYAKADLIGALMECLAYGMYFNLFLRCMQIMRQKIATGQVPYNLLCVSIALFILITMRMVFDNIGVVTAYTAHPALPNAADIYFTAFSTASMLRTTPYIVLTLIADLFMVYRVYMVYGNSILAAVGPSMLAIADIVTGGLALRTLHELSVGANPDGPSITTHIMIFYSLTLALNVICTFLIALRIYLVKRQTEGLIGNFTSLNTTVVIIVESAAIYSASLVVLIIPTALGSNVQFCILSIMPGVVGIAFSWIIIRVSSGSSTEFKSGRISVLRFNHGRSRVTATSGIDPGRSQVETGFDTEEGHIPLHLESESESRSHDTLGHSSGAERVSANEK</sequence>
<feature type="transmembrane region" description="Helical" evidence="2">
    <location>
        <begin position="47"/>
        <end position="68"/>
    </location>
</feature>
<accession>A0A8H5MF98</accession>
<feature type="transmembrane region" description="Helical" evidence="2">
    <location>
        <begin position="14"/>
        <end position="35"/>
    </location>
</feature>
<evidence type="ECO:0000313" key="3">
    <source>
        <dbReference type="EMBL" id="KAF5391704.1"/>
    </source>
</evidence>
<keyword evidence="2" id="KW-0472">Membrane</keyword>
<feature type="transmembrane region" description="Helical" evidence="2">
    <location>
        <begin position="103"/>
        <end position="121"/>
    </location>
</feature>
<feature type="transmembrane region" description="Helical" evidence="2">
    <location>
        <begin position="206"/>
        <end position="232"/>
    </location>
</feature>
<keyword evidence="2" id="KW-0812">Transmembrane</keyword>
<evidence type="ECO:0000256" key="1">
    <source>
        <dbReference type="SAM" id="MobiDB-lite"/>
    </source>
</evidence>
<reference evidence="3 4" key="1">
    <citation type="journal article" date="2020" name="ISME J.">
        <title>Uncovering the hidden diversity of litter-decomposition mechanisms in mushroom-forming fungi.</title>
        <authorList>
            <person name="Floudas D."/>
            <person name="Bentzer J."/>
            <person name="Ahren D."/>
            <person name="Johansson T."/>
            <person name="Persson P."/>
            <person name="Tunlid A."/>
        </authorList>
    </citation>
    <scope>NUCLEOTIDE SEQUENCE [LARGE SCALE GENOMIC DNA]</scope>
    <source>
        <strain evidence="3 4">CBS 406.79</strain>
    </source>
</reference>
<dbReference type="OrthoDB" id="2756618at2759"/>
<organism evidence="3 4">
    <name type="scientific">Collybiopsis confluens</name>
    <dbReference type="NCBI Taxonomy" id="2823264"/>
    <lineage>
        <taxon>Eukaryota</taxon>
        <taxon>Fungi</taxon>
        <taxon>Dikarya</taxon>
        <taxon>Basidiomycota</taxon>
        <taxon>Agaricomycotina</taxon>
        <taxon>Agaricomycetes</taxon>
        <taxon>Agaricomycetidae</taxon>
        <taxon>Agaricales</taxon>
        <taxon>Marasmiineae</taxon>
        <taxon>Omphalotaceae</taxon>
        <taxon>Collybiopsis</taxon>
    </lineage>
</organism>
<keyword evidence="2" id="KW-1133">Transmembrane helix</keyword>